<dbReference type="Proteomes" id="UP000305238">
    <property type="component" value="Unassembled WGS sequence"/>
</dbReference>
<dbReference type="RefSeq" id="WP_138635759.1">
    <property type="nucleotide sequence ID" value="NZ_VCKZ01000040.1"/>
</dbReference>
<organism evidence="1 2">
    <name type="scientific">Actinomadura geliboluensis</name>
    <dbReference type="NCBI Taxonomy" id="882440"/>
    <lineage>
        <taxon>Bacteria</taxon>
        <taxon>Bacillati</taxon>
        <taxon>Actinomycetota</taxon>
        <taxon>Actinomycetes</taxon>
        <taxon>Streptosporangiales</taxon>
        <taxon>Thermomonosporaceae</taxon>
        <taxon>Actinomadura</taxon>
    </lineage>
</organism>
<evidence type="ECO:0000313" key="2">
    <source>
        <dbReference type="Proteomes" id="UP000305238"/>
    </source>
</evidence>
<reference evidence="1 2" key="1">
    <citation type="submission" date="2019-05" db="EMBL/GenBank/DDBJ databases">
        <title>Draft genome sequence of Actinomadura geliboluensis A8036.</title>
        <authorList>
            <person name="Saricaoglu S."/>
            <person name="Isik K."/>
        </authorList>
    </citation>
    <scope>NUCLEOTIDE SEQUENCE [LARGE SCALE GENOMIC DNA]</scope>
    <source>
        <strain evidence="1 2">A8036</strain>
    </source>
</reference>
<dbReference type="OrthoDB" id="3390700at2"/>
<dbReference type="AlphaFoldDB" id="A0A5S4HK20"/>
<sequence>MTDPMTVAIATAMAGKAVEVAGEPVRAAVAELSRRVRERFRGRPSDEAVLARAADDPTPERVAALTSAVAALMAGDAGFEAEARNLWNQAQTNAAATGDGVVNVLNGQAGRVVQLRDVHGDLNIG</sequence>
<evidence type="ECO:0000313" key="1">
    <source>
        <dbReference type="EMBL" id="TMR40860.1"/>
    </source>
</evidence>
<proteinExistence type="predicted"/>
<comment type="caution">
    <text evidence="1">The sequence shown here is derived from an EMBL/GenBank/DDBJ whole genome shotgun (WGS) entry which is preliminary data.</text>
</comment>
<keyword evidence="2" id="KW-1185">Reference proteome</keyword>
<dbReference type="EMBL" id="VCKZ01000040">
    <property type="protein sequence ID" value="TMR40860.1"/>
    <property type="molecule type" value="Genomic_DNA"/>
</dbReference>
<name>A0A5S4HK20_9ACTN</name>
<accession>A0A5S4HK20</accession>
<protein>
    <submittedName>
        <fullName evidence="1">Uncharacterized protein</fullName>
    </submittedName>
</protein>
<gene>
    <name evidence="1" type="ORF">ETD96_08555</name>
</gene>